<dbReference type="AlphaFoldDB" id="L1KXD9"/>
<dbReference type="Proteomes" id="UP000010411">
    <property type="component" value="Unassembled WGS sequence"/>
</dbReference>
<proteinExistence type="predicted"/>
<organism evidence="2 3">
    <name type="scientific">Streptomyces ipomoeae 91-03</name>
    <dbReference type="NCBI Taxonomy" id="698759"/>
    <lineage>
        <taxon>Bacteria</taxon>
        <taxon>Bacillati</taxon>
        <taxon>Actinomycetota</taxon>
        <taxon>Actinomycetes</taxon>
        <taxon>Kitasatosporales</taxon>
        <taxon>Streptomycetaceae</taxon>
        <taxon>Streptomyces</taxon>
    </lineage>
</organism>
<evidence type="ECO:0000313" key="2">
    <source>
        <dbReference type="EMBL" id="EKX65496.1"/>
    </source>
</evidence>
<feature type="region of interest" description="Disordered" evidence="1">
    <location>
        <begin position="34"/>
        <end position="65"/>
    </location>
</feature>
<keyword evidence="3" id="KW-1185">Reference proteome</keyword>
<accession>L1KXD9</accession>
<reference evidence="2 3" key="1">
    <citation type="submission" date="2012-11" db="EMBL/GenBank/DDBJ databases">
        <authorList>
            <person name="Huguet-Tapia J.C."/>
            <person name="Durkin A.S."/>
            <person name="Pettis G.S."/>
            <person name="Badger J.H."/>
        </authorList>
    </citation>
    <scope>NUCLEOTIDE SEQUENCE [LARGE SCALE GENOMIC DNA]</scope>
    <source>
        <strain evidence="2 3">91-03</strain>
    </source>
</reference>
<evidence type="ECO:0000313" key="3">
    <source>
        <dbReference type="Proteomes" id="UP000010411"/>
    </source>
</evidence>
<name>L1KXD9_9ACTN</name>
<sequence>MSGAGGGHVPERTLDLGAVLGAVTGFLQDVPAANGLPELPAANGPLPTTWRSPARRCLSPPRARR</sequence>
<comment type="caution">
    <text evidence="2">The sequence shown here is derived from an EMBL/GenBank/DDBJ whole genome shotgun (WGS) entry which is preliminary data.</text>
</comment>
<evidence type="ECO:0000256" key="1">
    <source>
        <dbReference type="SAM" id="MobiDB-lite"/>
    </source>
</evidence>
<dbReference type="EMBL" id="AEJC01000288">
    <property type="protein sequence ID" value="EKX65496.1"/>
    <property type="molecule type" value="Genomic_DNA"/>
</dbReference>
<protein>
    <submittedName>
        <fullName evidence="2">Uncharacterized protein</fullName>
    </submittedName>
</protein>
<gene>
    <name evidence="2" type="ORF">STRIP9103_08140</name>
</gene>